<dbReference type="Proteomes" id="UP000593594">
    <property type="component" value="Chromosome"/>
</dbReference>
<evidence type="ECO:0000313" key="1">
    <source>
        <dbReference type="EMBL" id="QPC43487.1"/>
    </source>
</evidence>
<organism evidence="1 2">
    <name type="scientific">Kaustia mangrovi</name>
    <dbReference type="NCBI Taxonomy" id="2593653"/>
    <lineage>
        <taxon>Bacteria</taxon>
        <taxon>Pseudomonadati</taxon>
        <taxon>Pseudomonadota</taxon>
        <taxon>Alphaproteobacteria</taxon>
        <taxon>Hyphomicrobiales</taxon>
        <taxon>Parvibaculaceae</taxon>
        <taxon>Kaustia</taxon>
    </lineage>
</organism>
<sequence length="126" mass="13577">MKIVGGIVILAGIFVTLFTPVLALASGVSVIISGVFLIAFGALMEVCESIENNLSVIASQLRSQTGFRHTVANERHNITINGFPAKRLRGTQVAIDTSIGELHFATAHEAQSWIAEPAQEQRDYRG</sequence>
<accession>A0A7S8C4Y3</accession>
<proteinExistence type="predicted"/>
<reference evidence="1 2" key="1">
    <citation type="submission" date="2020-06" db="EMBL/GenBank/DDBJ databases">
        <title>Genome sequence of 2 isolates from Red Sea Mangroves.</title>
        <authorList>
            <person name="Sefrji F."/>
            <person name="Michoud G."/>
            <person name="Merlino G."/>
            <person name="Daffonchio D."/>
        </authorList>
    </citation>
    <scope>NUCLEOTIDE SEQUENCE [LARGE SCALE GENOMIC DNA]</scope>
    <source>
        <strain evidence="1 2">R1DC25</strain>
    </source>
</reference>
<dbReference type="RefSeq" id="WP_213160851.1">
    <property type="nucleotide sequence ID" value="NZ_CP058214.1"/>
</dbReference>
<protein>
    <submittedName>
        <fullName evidence="1">Uncharacterized protein</fullName>
    </submittedName>
</protein>
<keyword evidence="2" id="KW-1185">Reference proteome</keyword>
<dbReference type="AlphaFoldDB" id="A0A7S8C4Y3"/>
<name>A0A7S8C4Y3_9HYPH</name>
<dbReference type="EMBL" id="CP058214">
    <property type="protein sequence ID" value="QPC43487.1"/>
    <property type="molecule type" value="Genomic_DNA"/>
</dbReference>
<evidence type="ECO:0000313" key="2">
    <source>
        <dbReference type="Proteomes" id="UP000593594"/>
    </source>
</evidence>
<gene>
    <name evidence="1" type="ORF">HW532_12755</name>
</gene>
<dbReference type="KEGG" id="kmn:HW532_12755"/>